<dbReference type="PANTHER" id="PTHR40044:SF1">
    <property type="entry name" value="INTEGRAL MEMBRANE PROTEIN"/>
    <property type="match status" value="1"/>
</dbReference>
<dbReference type="Pfam" id="PF06177">
    <property type="entry name" value="QueT"/>
    <property type="match status" value="1"/>
</dbReference>
<protein>
    <submittedName>
        <fullName evidence="2">QueT transporter family protein</fullName>
    </submittedName>
</protein>
<reference evidence="2 3" key="1">
    <citation type="submission" date="2021-04" db="EMBL/GenBank/DDBJ databases">
        <title>The complete genome sequence of Neokomagataea sp. TBRC 2177.</title>
        <authorList>
            <person name="Charoenyingcharoen P."/>
            <person name="Yukphan P."/>
        </authorList>
    </citation>
    <scope>NUCLEOTIDE SEQUENCE [LARGE SCALE GENOMIC DNA]</scope>
    <source>
        <strain evidence="2 3">TBRC 2177</strain>
    </source>
</reference>
<sequence>MKTKQWVLNAIIASLYFAITMLIAPFGFGAIQFRLSEMLNHLA</sequence>
<accession>A0ABS5EAB7</accession>
<keyword evidence="1" id="KW-0812">Transmembrane</keyword>
<keyword evidence="3" id="KW-1185">Reference proteome</keyword>
<dbReference type="PANTHER" id="PTHR40044">
    <property type="entry name" value="INTEGRAL MEMBRANE PROTEIN-RELATED"/>
    <property type="match status" value="1"/>
</dbReference>
<evidence type="ECO:0000256" key="1">
    <source>
        <dbReference type="SAM" id="Phobius"/>
    </source>
</evidence>
<dbReference type="Proteomes" id="UP000677812">
    <property type="component" value="Unassembled WGS sequence"/>
</dbReference>
<dbReference type="EMBL" id="JAGRQH010000213">
    <property type="protein sequence ID" value="MBR0560855.1"/>
    <property type="molecule type" value="Genomic_DNA"/>
</dbReference>
<evidence type="ECO:0000313" key="3">
    <source>
        <dbReference type="Proteomes" id="UP000677812"/>
    </source>
</evidence>
<dbReference type="InterPro" id="IPR010387">
    <property type="entry name" value="QueT"/>
</dbReference>
<organism evidence="2 3">
    <name type="scientific">Neokomagataea anthophila</name>
    <dbReference type="NCBI Taxonomy" id="2826925"/>
    <lineage>
        <taxon>Bacteria</taxon>
        <taxon>Pseudomonadati</taxon>
        <taxon>Pseudomonadota</taxon>
        <taxon>Alphaproteobacteria</taxon>
        <taxon>Acetobacterales</taxon>
        <taxon>Acetobacteraceae</taxon>
        <taxon>Neokomagataea</taxon>
    </lineage>
</organism>
<proteinExistence type="predicted"/>
<name>A0ABS5EAB7_9PROT</name>
<feature type="transmembrane region" description="Helical" evidence="1">
    <location>
        <begin position="6"/>
        <end position="31"/>
    </location>
</feature>
<keyword evidence="1" id="KW-1133">Transmembrane helix</keyword>
<keyword evidence="1" id="KW-0472">Membrane</keyword>
<evidence type="ECO:0000313" key="2">
    <source>
        <dbReference type="EMBL" id="MBR0560855.1"/>
    </source>
</evidence>
<comment type="caution">
    <text evidence="2">The sequence shown here is derived from an EMBL/GenBank/DDBJ whole genome shotgun (WGS) entry which is preliminary data.</text>
</comment>
<feature type="non-terminal residue" evidence="2">
    <location>
        <position position="43"/>
    </location>
</feature>
<gene>
    <name evidence="2" type="ORF">KB213_12495</name>
</gene>